<dbReference type="GO" id="GO:0016887">
    <property type="term" value="F:ATP hydrolysis activity"/>
    <property type="evidence" value="ECO:0007669"/>
    <property type="project" value="InterPro"/>
</dbReference>
<dbReference type="InterPro" id="IPR034139">
    <property type="entry name" value="TOPRIM_OLD"/>
</dbReference>
<dbReference type="PANTHER" id="PTHR43581">
    <property type="entry name" value="ATP/GTP PHOSPHATASE"/>
    <property type="match status" value="1"/>
</dbReference>
<dbReference type="GO" id="GO:0005524">
    <property type="term" value="F:ATP binding"/>
    <property type="evidence" value="ECO:0007669"/>
    <property type="project" value="InterPro"/>
</dbReference>
<comment type="caution">
    <text evidence="2">The sequence shown here is derived from an EMBL/GenBank/DDBJ whole genome shotgun (WGS) entry which is preliminary data.</text>
</comment>
<evidence type="ECO:0000313" key="3">
    <source>
        <dbReference type="Proteomes" id="UP000295380"/>
    </source>
</evidence>
<dbReference type="InterPro" id="IPR051396">
    <property type="entry name" value="Bact_Antivir_Def_Nuclease"/>
</dbReference>
<sequence>MKIRKITLTSGTELELGKFTLLVGPNNVGKSQTLKDIHKKLIHGSGADTTLLASVDISQPDTFERLLEDLDVRVDATNIGHHTIDGITSGFEQNSMVRLRLDQARRTFDSTPDADFTFHKLGKFRVFYMDSESRLKIASTCQNFVPEESSPKTLLQAMYGKFGEFDKVLADAFETTFGMKVRLDYSAGLKLRYAISSDFGDIPDDPRAAYPLMKKFPSLESQGDGFRSFVAVVLSLLLSKDKVVLLDEPEAFLHPEQARRLGRWMADHIDAFPCQVIVATHNSNFLAGVLSGKQPAEIFRLNRTGNKTEYCPITAEATQALSSSPILSSQRVLEGIFARGAVVCEADSDRIVYSAVATHVHDNQELLFVHAHNKQTIKDVVALLKQAAIPVAAIVDIDLLNSEADLRQLLRAFDADAENTETILLRNRVAESVEERSEAEVLTATREAVVELLAQLDRGEHTLSGAKGALSRIRSESSKWSLVKASGVAALDTAVRPAAEKIIANCKAFGLFLVPKGELEGWMNLGVRKNRWVVPALEHIVAEDCPEDLSNFVSEVSKFVYGADGS</sequence>
<protein>
    <submittedName>
        <fullName evidence="2">AAA15 family ATPase/GTPase</fullName>
    </submittedName>
</protein>
<proteinExistence type="predicted"/>
<dbReference type="AlphaFoldDB" id="A0A4R7NTU7"/>
<dbReference type="InterPro" id="IPR027417">
    <property type="entry name" value="P-loop_NTPase"/>
</dbReference>
<dbReference type="Pfam" id="PF13304">
    <property type="entry name" value="AAA_21"/>
    <property type="match status" value="1"/>
</dbReference>
<evidence type="ECO:0000313" key="2">
    <source>
        <dbReference type="EMBL" id="TDU23880.1"/>
    </source>
</evidence>
<dbReference type="InterPro" id="IPR003959">
    <property type="entry name" value="ATPase_AAA_core"/>
</dbReference>
<reference evidence="2 3" key="1">
    <citation type="submission" date="2019-03" db="EMBL/GenBank/DDBJ databases">
        <title>Genomic Encyclopedia of Type Strains, Phase IV (KMG-IV): sequencing the most valuable type-strain genomes for metagenomic binning, comparative biology and taxonomic classification.</title>
        <authorList>
            <person name="Goeker M."/>
        </authorList>
    </citation>
    <scope>NUCLEOTIDE SEQUENCE [LARGE SCALE GENOMIC DNA]</scope>
    <source>
        <strain evidence="2 3">DSM 6770</strain>
    </source>
</reference>
<dbReference type="PANTHER" id="PTHR43581:SF4">
    <property type="entry name" value="ATP_GTP PHOSPHATASE"/>
    <property type="match status" value="1"/>
</dbReference>
<dbReference type="InterPro" id="IPR003593">
    <property type="entry name" value="AAA+_ATPase"/>
</dbReference>
<dbReference type="EMBL" id="SOBR01000002">
    <property type="protein sequence ID" value="TDU23880.1"/>
    <property type="molecule type" value="Genomic_DNA"/>
</dbReference>
<accession>A0A4R7NTU7</accession>
<dbReference type="SMART" id="SM00382">
    <property type="entry name" value="AAA"/>
    <property type="match status" value="1"/>
</dbReference>
<evidence type="ECO:0000259" key="1">
    <source>
        <dbReference type="SMART" id="SM00382"/>
    </source>
</evidence>
<dbReference type="RefSeq" id="WP_133695346.1">
    <property type="nucleotide sequence ID" value="NZ_SOBR01000002.1"/>
</dbReference>
<gene>
    <name evidence="2" type="ORF">C8E00_102380</name>
</gene>
<feature type="domain" description="AAA+ ATPase" evidence="1">
    <location>
        <begin position="16"/>
        <end position="314"/>
    </location>
</feature>
<organism evidence="2 3">
    <name type="scientific">Chromohalobacter marismortui</name>
    <dbReference type="NCBI Taxonomy" id="42055"/>
    <lineage>
        <taxon>Bacteria</taxon>
        <taxon>Pseudomonadati</taxon>
        <taxon>Pseudomonadota</taxon>
        <taxon>Gammaproteobacteria</taxon>
        <taxon>Oceanospirillales</taxon>
        <taxon>Halomonadaceae</taxon>
        <taxon>Chromohalobacter</taxon>
    </lineage>
</organism>
<name>A0A4R7NTU7_9GAMM</name>
<keyword evidence="3" id="KW-1185">Reference proteome</keyword>
<dbReference type="SUPFAM" id="SSF52540">
    <property type="entry name" value="P-loop containing nucleoside triphosphate hydrolases"/>
    <property type="match status" value="1"/>
</dbReference>
<dbReference type="OrthoDB" id="3322489at2"/>
<dbReference type="Proteomes" id="UP000295380">
    <property type="component" value="Unassembled WGS sequence"/>
</dbReference>
<dbReference type="Gene3D" id="3.40.50.300">
    <property type="entry name" value="P-loop containing nucleotide triphosphate hydrolases"/>
    <property type="match status" value="1"/>
</dbReference>
<dbReference type="Pfam" id="PF20469">
    <property type="entry name" value="OLD-like_TOPRIM"/>
    <property type="match status" value="1"/>
</dbReference>